<reference evidence="3 4" key="1">
    <citation type="submission" date="2023-12" db="EMBL/GenBank/DDBJ databases">
        <title>Description of new species of Mycobacterium terrae complex isolated from sewage at the Sao Paulo Zoological Park Foundation in Brazil.</title>
        <authorList>
            <person name="Romagnoli C.L."/>
            <person name="Conceicao E.C."/>
            <person name="Machado E."/>
            <person name="Barreto L.B.P.F."/>
            <person name="Sharma A."/>
            <person name="Silva N.M."/>
            <person name="Marques L.E."/>
            <person name="Juliana M.A."/>
            <person name="Lourenco M.C.S."/>
            <person name="Digiampietri L.A."/>
            <person name="Suffys P.N."/>
            <person name="Viana-Niero C."/>
        </authorList>
    </citation>
    <scope>NUCLEOTIDE SEQUENCE [LARGE SCALE GENOMIC DNA]</scope>
    <source>
        <strain evidence="3 4">MYC340</strain>
    </source>
</reference>
<dbReference type="Pfam" id="PF23717">
    <property type="entry name" value="DUF7159"/>
    <property type="match status" value="1"/>
</dbReference>
<proteinExistence type="predicted"/>
<dbReference type="PRINTS" id="PR01217">
    <property type="entry name" value="PRICHEXTENSN"/>
</dbReference>
<keyword evidence="4" id="KW-1185">Reference proteome</keyword>
<dbReference type="InterPro" id="IPR055583">
    <property type="entry name" value="DUF7159"/>
</dbReference>
<dbReference type="EMBL" id="JAYJJU010000037">
    <property type="protein sequence ID" value="MEB3034634.1"/>
    <property type="molecule type" value="Genomic_DNA"/>
</dbReference>
<accession>A0ABU5Y318</accession>
<feature type="domain" description="DUF7159" evidence="2">
    <location>
        <begin position="2"/>
        <end position="236"/>
    </location>
</feature>
<name>A0ABU5Y318_9MYCO</name>
<organism evidence="3 4">
    <name type="scientific">[Mycobacterium] nativiensis</name>
    <dbReference type="NCBI Taxonomy" id="2855503"/>
    <lineage>
        <taxon>Bacteria</taxon>
        <taxon>Bacillati</taxon>
        <taxon>Actinomycetota</taxon>
        <taxon>Actinomycetes</taxon>
        <taxon>Mycobacteriales</taxon>
        <taxon>Mycobacteriaceae</taxon>
        <taxon>Mycolicibacter</taxon>
    </lineage>
</organism>
<feature type="compositionally biased region" description="Polar residues" evidence="1">
    <location>
        <begin position="354"/>
        <end position="370"/>
    </location>
</feature>
<evidence type="ECO:0000313" key="3">
    <source>
        <dbReference type="EMBL" id="MEB3034634.1"/>
    </source>
</evidence>
<evidence type="ECO:0000256" key="1">
    <source>
        <dbReference type="SAM" id="MobiDB-lite"/>
    </source>
</evidence>
<comment type="caution">
    <text evidence="3">The sequence shown here is derived from an EMBL/GenBank/DDBJ whole genome shotgun (WGS) entry which is preliminary data.</text>
</comment>
<sequence>MDVVLGVALGSTAPATIHTVLVCGMNGDGLILEEHTIDVPTDSDPVSGDFAAIDAAIAAILEARDAADTAGNRLVSTGVTVTDPITADALASTLAATGLDNEVNIALISPSLAAASLAHKMGQAINCDRMGLLSVESADATLAVVDCSDGAVTRIFRQPLHDGDATAAVDTVGALLNTPETCPDGLLLICSGGDAATIRPRLEASVRQVVSAPRDPEAALAHGAALATAQLLEAAEMATSALAYTQESGPDAVIAGYYDIPGYVTSSEVDDLAYSAVPDEQADAETEIFHAAPPSGRRPLLVAGAALASTAFAAASALMVSLALDITPNLVALRPDIGRALSFPFSPPNLQVPAGQTSGGQPQVLGQTRWDSLPLPPVSLPPGPDLPAPAPLDLPAVPDLYAPLPAMPVAAPVLAPAPVFNPVPVFGPPLPTMLPALRTQPAHYRARPASPPVLSGWPDLSFLLGLPVQKPTPPSSAPKPPIEVPTPPVVKPDPPDVKPDLPELNPEIPVIKPNPPVVKPNPPVIKPNPPVVKPDPPVIKPNPPVVKPDLPVINPNPPGVKLPDPPAQIPDLPAVNPNPGIQLPEMPVKVPDAPAVNPSPGFQLPNLPIQLPDSGPPAGIPAPQAPSIPSLPAPQAPSFPSLPAPKAPSFPSLPAPKAPTMPALPAFPAPQAPAMPSLPAPSAPSMPNLGGGGLFGGGSSGGGIFGGKPGGGLFGGGSSGGGLFGGGSSGGLFGGGGSGGLFGGGGGLFGK</sequence>
<feature type="region of interest" description="Disordered" evidence="1">
    <location>
        <begin position="351"/>
        <end position="387"/>
    </location>
</feature>
<feature type="compositionally biased region" description="Pro residues" evidence="1">
    <location>
        <begin position="665"/>
        <end position="674"/>
    </location>
</feature>
<feature type="compositionally biased region" description="Pro residues" evidence="1">
    <location>
        <begin position="374"/>
        <end position="387"/>
    </location>
</feature>
<feature type="region of interest" description="Disordered" evidence="1">
    <location>
        <begin position="468"/>
        <end position="493"/>
    </location>
</feature>
<feature type="compositionally biased region" description="Pro residues" evidence="1">
    <location>
        <begin position="470"/>
        <end position="492"/>
    </location>
</feature>
<gene>
    <name evidence="3" type="ORF">KV113_24145</name>
</gene>
<evidence type="ECO:0000259" key="2">
    <source>
        <dbReference type="Pfam" id="PF23717"/>
    </source>
</evidence>
<evidence type="ECO:0000313" key="4">
    <source>
        <dbReference type="Proteomes" id="UP001298593"/>
    </source>
</evidence>
<dbReference type="Proteomes" id="UP001298593">
    <property type="component" value="Unassembled WGS sequence"/>
</dbReference>
<feature type="compositionally biased region" description="Pro residues" evidence="1">
    <location>
        <begin position="614"/>
        <end position="659"/>
    </location>
</feature>
<feature type="region of interest" description="Disordered" evidence="1">
    <location>
        <begin position="595"/>
        <end position="674"/>
    </location>
</feature>
<protein>
    <recommendedName>
        <fullName evidence="2">DUF7159 domain-containing protein</fullName>
    </recommendedName>
</protein>
<dbReference type="RefSeq" id="WP_329780502.1">
    <property type="nucleotide sequence ID" value="NZ_JAYJJU010000037.1"/>
</dbReference>